<reference evidence="2" key="1">
    <citation type="journal article" date="2021" name="PeerJ">
        <title>Extensive microbial diversity within the chicken gut microbiome revealed by metagenomics and culture.</title>
        <authorList>
            <person name="Gilroy R."/>
            <person name="Ravi A."/>
            <person name="Getino M."/>
            <person name="Pursley I."/>
            <person name="Horton D.L."/>
            <person name="Alikhan N.F."/>
            <person name="Baker D."/>
            <person name="Gharbi K."/>
            <person name="Hall N."/>
            <person name="Watson M."/>
            <person name="Adriaenssens E.M."/>
            <person name="Foster-Nyarko E."/>
            <person name="Jarju S."/>
            <person name="Secka A."/>
            <person name="Antonio M."/>
            <person name="Oren A."/>
            <person name="Chaudhuri R.R."/>
            <person name="La Ragione R."/>
            <person name="Hildebrand F."/>
            <person name="Pallen M.J."/>
        </authorList>
    </citation>
    <scope>NUCLEOTIDE SEQUENCE</scope>
    <source>
        <strain evidence="2">ChiHejej3B27-2180</strain>
    </source>
</reference>
<keyword evidence="1" id="KW-0472">Membrane</keyword>
<dbReference type="EMBL" id="DXGK01000095">
    <property type="protein sequence ID" value="HIW70634.1"/>
    <property type="molecule type" value="Genomic_DNA"/>
</dbReference>
<comment type="caution">
    <text evidence="2">The sequence shown here is derived from an EMBL/GenBank/DDBJ whole genome shotgun (WGS) entry which is preliminary data.</text>
</comment>
<evidence type="ECO:0000256" key="1">
    <source>
        <dbReference type="SAM" id="Phobius"/>
    </source>
</evidence>
<feature type="non-terminal residue" evidence="2">
    <location>
        <position position="1"/>
    </location>
</feature>
<keyword evidence="1" id="KW-1133">Transmembrane helix</keyword>
<reference evidence="2" key="2">
    <citation type="submission" date="2021-04" db="EMBL/GenBank/DDBJ databases">
        <authorList>
            <person name="Gilroy R."/>
        </authorList>
    </citation>
    <scope>NUCLEOTIDE SEQUENCE</scope>
    <source>
        <strain evidence="2">ChiHejej3B27-2180</strain>
    </source>
</reference>
<accession>A0A9D1U4S0</accession>
<name>A0A9D1U4S0_9LACO</name>
<proteinExistence type="predicted"/>
<gene>
    <name evidence="2" type="ORF">H9876_04600</name>
</gene>
<feature type="transmembrane region" description="Helical" evidence="1">
    <location>
        <begin position="17"/>
        <end position="35"/>
    </location>
</feature>
<dbReference type="Proteomes" id="UP000886878">
    <property type="component" value="Unassembled WGS sequence"/>
</dbReference>
<dbReference type="AlphaFoldDB" id="A0A9D1U4S0"/>
<keyword evidence="1" id="KW-0812">Transmembrane</keyword>
<organism evidence="2 3">
    <name type="scientific">Candidatus Limosilactobacillus merdipullorum</name>
    <dbReference type="NCBI Taxonomy" id="2838653"/>
    <lineage>
        <taxon>Bacteria</taxon>
        <taxon>Bacillati</taxon>
        <taxon>Bacillota</taxon>
        <taxon>Bacilli</taxon>
        <taxon>Lactobacillales</taxon>
        <taxon>Lactobacillaceae</taxon>
        <taxon>Limosilactobacillus</taxon>
    </lineage>
</organism>
<feature type="transmembrane region" description="Helical" evidence="1">
    <location>
        <begin position="47"/>
        <end position="65"/>
    </location>
</feature>
<evidence type="ECO:0008006" key="4">
    <source>
        <dbReference type="Google" id="ProtNLM"/>
    </source>
</evidence>
<evidence type="ECO:0000313" key="3">
    <source>
        <dbReference type="Proteomes" id="UP000886878"/>
    </source>
</evidence>
<sequence>IIVNYACAKEKLNFKQFLPLVVLGMLPTSFLYAFGGDAIFRGSIKRIVVTVVLILAVVCCYKIIVNRKKKNTQQA</sequence>
<protein>
    <recommendedName>
        <fullName evidence="4">TVP38/TMEM64 family protein</fullName>
    </recommendedName>
</protein>
<evidence type="ECO:0000313" key="2">
    <source>
        <dbReference type="EMBL" id="HIW70634.1"/>
    </source>
</evidence>